<reference evidence="13 14" key="1">
    <citation type="journal article" date="2011" name="Stand. Genomic Sci.">
        <title>Complete genome sequence of Thermomonospora curvata type strain (B9).</title>
        <authorList>
            <person name="Chertkov O."/>
            <person name="Sikorski J."/>
            <person name="Nolan M."/>
            <person name="Lapidus A."/>
            <person name="Lucas S."/>
            <person name="Del Rio T.G."/>
            <person name="Tice H."/>
            <person name="Cheng J.F."/>
            <person name="Goodwin L."/>
            <person name="Pitluck S."/>
            <person name="Liolios K."/>
            <person name="Ivanova N."/>
            <person name="Mavromatis K."/>
            <person name="Mikhailova N."/>
            <person name="Ovchinnikova G."/>
            <person name="Pati A."/>
            <person name="Chen A."/>
            <person name="Palaniappan K."/>
            <person name="Djao O.D."/>
            <person name="Land M."/>
            <person name="Hauser L."/>
            <person name="Chang Y.J."/>
            <person name="Jeffries C.D."/>
            <person name="Brettin T."/>
            <person name="Han C."/>
            <person name="Detter J.C."/>
            <person name="Rohde M."/>
            <person name="Goker M."/>
            <person name="Woyke T."/>
            <person name="Bristow J."/>
            <person name="Eisen J.A."/>
            <person name="Markowitz V."/>
            <person name="Hugenholtz P."/>
            <person name="Klenk H.P."/>
            <person name="Kyrpides N.C."/>
        </authorList>
    </citation>
    <scope>NUCLEOTIDE SEQUENCE [LARGE SCALE GENOMIC DNA]</scope>
    <source>
        <strain evidence="14">ATCC 19995 / DSM 43183 / JCM 3096 / KCTC 9072 / NBRC 15933 / NCIMB 10081 / Henssen B9</strain>
    </source>
</reference>
<evidence type="ECO:0000256" key="9">
    <source>
        <dbReference type="ARBA" id="ARBA00030757"/>
    </source>
</evidence>
<dbReference type="GO" id="GO:0005737">
    <property type="term" value="C:cytoplasm"/>
    <property type="evidence" value="ECO:0007669"/>
    <property type="project" value="UniProtKB-SubCell"/>
</dbReference>
<name>D1A5I2_THECD</name>
<feature type="region of interest" description="Disordered" evidence="12">
    <location>
        <begin position="77"/>
        <end position="96"/>
    </location>
</feature>
<evidence type="ECO:0000256" key="12">
    <source>
        <dbReference type="SAM" id="MobiDB-lite"/>
    </source>
</evidence>
<dbReference type="KEGG" id="tcu:Tcur_0749"/>
<dbReference type="AlphaFoldDB" id="D1A5I2"/>
<dbReference type="EMBL" id="CP001738">
    <property type="protein sequence ID" value="ACY96342.1"/>
    <property type="molecule type" value="Genomic_DNA"/>
</dbReference>
<evidence type="ECO:0000256" key="1">
    <source>
        <dbReference type="ARBA" id="ARBA00004496"/>
    </source>
</evidence>
<evidence type="ECO:0000256" key="4">
    <source>
        <dbReference type="ARBA" id="ARBA00013346"/>
    </source>
</evidence>
<comment type="subcellular location">
    <subcellularLocation>
        <location evidence="1">Cytoplasm</location>
    </subcellularLocation>
</comment>
<evidence type="ECO:0000256" key="5">
    <source>
        <dbReference type="ARBA" id="ARBA00022490"/>
    </source>
</evidence>
<dbReference type="STRING" id="471852.Tcur_0749"/>
<dbReference type="RefSeq" id="WP_012851126.1">
    <property type="nucleotide sequence ID" value="NC_013510.1"/>
</dbReference>
<dbReference type="InterPro" id="IPR000682">
    <property type="entry name" value="PCMT"/>
</dbReference>
<dbReference type="CDD" id="cd02440">
    <property type="entry name" value="AdoMet_MTases"/>
    <property type="match status" value="1"/>
</dbReference>
<evidence type="ECO:0000313" key="13">
    <source>
        <dbReference type="EMBL" id="ACY96342.1"/>
    </source>
</evidence>
<sequence length="380" mass="40914">MIDFAERIDRLADLLEATGQLSDPVWRQALHAVPRHLFVPPVAWAQGPDGSGRRIDLAADPDGWWEAAYADQPIITQADDGATDPGTGRGSASSSLSAPGIVTTFLELLDPFDGDRVLEIGTGTGWTAALLASRPGVQVTTIEVDAQIAERAAANLKATGRDVRVLVGDGAEGDPDGAPFDCVHVTCGVVTVPHAWVRQTRPGGVIVFPWMPWYEGGHQVRLTVGRDGTAIGRFHGGCAYMRLRSQRPPDDGGPQSEIQEGTAQVDPRRIFHASAGLDIAIAGLLPDLGASRVTTAEGDFKAWLWTTDCGAQITRERSGETTVLQYGPRALWSEVEDIFFRWLEWGRPGRDRFGITVTPKGQAIWLDAPDNTLRPAAEAT</sequence>
<dbReference type="InterPro" id="IPR029063">
    <property type="entry name" value="SAM-dependent_MTases_sf"/>
</dbReference>
<dbReference type="SUPFAM" id="SSF53335">
    <property type="entry name" value="S-adenosyl-L-methionine-dependent methyltransferases"/>
    <property type="match status" value="1"/>
</dbReference>
<evidence type="ECO:0000256" key="2">
    <source>
        <dbReference type="ARBA" id="ARBA00005369"/>
    </source>
</evidence>
<keyword evidence="8" id="KW-0949">S-adenosyl-L-methionine</keyword>
<dbReference type="Pfam" id="PF01135">
    <property type="entry name" value="PCMT"/>
    <property type="match status" value="1"/>
</dbReference>
<evidence type="ECO:0000256" key="10">
    <source>
        <dbReference type="ARBA" id="ARBA00031323"/>
    </source>
</evidence>
<evidence type="ECO:0000256" key="3">
    <source>
        <dbReference type="ARBA" id="ARBA00011890"/>
    </source>
</evidence>
<dbReference type="OrthoDB" id="4035289at2"/>
<evidence type="ECO:0000256" key="8">
    <source>
        <dbReference type="ARBA" id="ARBA00022691"/>
    </source>
</evidence>
<accession>D1A5I2</accession>
<protein>
    <recommendedName>
        <fullName evidence="4">Protein-L-isoaspartate O-methyltransferase</fullName>
        <ecNumber evidence="3">2.1.1.77</ecNumber>
    </recommendedName>
    <alternativeName>
        <fullName evidence="11">L-isoaspartyl protein carboxyl methyltransferase</fullName>
    </alternativeName>
    <alternativeName>
        <fullName evidence="9">Protein L-isoaspartyl methyltransferase</fullName>
    </alternativeName>
    <alternativeName>
        <fullName evidence="10">Protein-beta-aspartate methyltransferase</fullName>
    </alternativeName>
</protein>
<dbReference type="GO" id="GO:0032259">
    <property type="term" value="P:methylation"/>
    <property type="evidence" value="ECO:0007669"/>
    <property type="project" value="UniProtKB-KW"/>
</dbReference>
<dbReference type="eggNOG" id="COG2518">
    <property type="taxonomic scope" value="Bacteria"/>
</dbReference>
<dbReference type="PANTHER" id="PTHR11579:SF0">
    <property type="entry name" value="PROTEIN-L-ISOASPARTATE(D-ASPARTATE) O-METHYLTRANSFERASE"/>
    <property type="match status" value="1"/>
</dbReference>
<dbReference type="HOGENOM" id="CLU_037629_0_1_11"/>
<dbReference type="PANTHER" id="PTHR11579">
    <property type="entry name" value="PROTEIN-L-ISOASPARTATE O-METHYLTRANSFERASE"/>
    <property type="match status" value="1"/>
</dbReference>
<keyword evidence="5" id="KW-0963">Cytoplasm</keyword>
<comment type="similarity">
    <text evidence="2">Belongs to the methyltransferase superfamily. L-isoaspartyl/D-aspartyl protein methyltransferase family.</text>
</comment>
<gene>
    <name evidence="13" type="ordered locus">Tcur_0749</name>
</gene>
<evidence type="ECO:0000256" key="6">
    <source>
        <dbReference type="ARBA" id="ARBA00022603"/>
    </source>
</evidence>
<proteinExistence type="inferred from homology"/>
<dbReference type="GO" id="GO:0004719">
    <property type="term" value="F:protein-L-isoaspartate (D-aspartate) O-methyltransferase activity"/>
    <property type="evidence" value="ECO:0007669"/>
    <property type="project" value="UniProtKB-EC"/>
</dbReference>
<evidence type="ECO:0000256" key="11">
    <source>
        <dbReference type="ARBA" id="ARBA00031350"/>
    </source>
</evidence>
<dbReference type="EC" id="2.1.1.77" evidence="3"/>
<organism evidence="13 14">
    <name type="scientific">Thermomonospora curvata (strain ATCC 19995 / DSM 43183 / JCM 3096 / KCTC 9072 / NBRC 15933 / NCIMB 10081 / Henssen B9)</name>
    <dbReference type="NCBI Taxonomy" id="471852"/>
    <lineage>
        <taxon>Bacteria</taxon>
        <taxon>Bacillati</taxon>
        <taxon>Actinomycetota</taxon>
        <taxon>Actinomycetes</taxon>
        <taxon>Streptosporangiales</taxon>
        <taxon>Thermomonosporaceae</taxon>
        <taxon>Thermomonospora</taxon>
    </lineage>
</organism>
<evidence type="ECO:0000313" key="14">
    <source>
        <dbReference type="Proteomes" id="UP000001918"/>
    </source>
</evidence>
<evidence type="ECO:0000256" key="7">
    <source>
        <dbReference type="ARBA" id="ARBA00022679"/>
    </source>
</evidence>
<keyword evidence="6" id="KW-0489">Methyltransferase</keyword>
<keyword evidence="14" id="KW-1185">Reference proteome</keyword>
<dbReference type="Gene3D" id="3.40.50.150">
    <property type="entry name" value="Vaccinia Virus protein VP39"/>
    <property type="match status" value="1"/>
</dbReference>
<keyword evidence="7" id="KW-0808">Transferase</keyword>
<dbReference type="Proteomes" id="UP000001918">
    <property type="component" value="Chromosome"/>
</dbReference>